<dbReference type="PANTHER" id="PTHR34985">
    <property type="entry name" value="SLR0554 PROTEIN"/>
    <property type="match status" value="1"/>
</dbReference>
<name>A0A4Z0YEW4_9FIRM</name>
<organism evidence="2 3">
    <name type="scientific">Caproiciproducens galactitolivorans</name>
    <dbReference type="NCBI Taxonomy" id="642589"/>
    <lineage>
        <taxon>Bacteria</taxon>
        <taxon>Bacillati</taxon>
        <taxon>Bacillota</taxon>
        <taxon>Clostridia</taxon>
        <taxon>Eubacteriales</taxon>
        <taxon>Acutalibacteraceae</taxon>
        <taxon>Caproiciproducens</taxon>
    </lineage>
</organism>
<dbReference type="InterPro" id="IPR007936">
    <property type="entry name" value="VapE-like_dom"/>
</dbReference>
<dbReference type="SUPFAM" id="SSF52540">
    <property type="entry name" value="P-loop containing nucleoside triphosphate hydrolases"/>
    <property type="match status" value="1"/>
</dbReference>
<dbReference type="RefSeq" id="WP_135661053.1">
    <property type="nucleotide sequence ID" value="NZ_SRMQ01000016.1"/>
</dbReference>
<keyword evidence="3" id="KW-1185">Reference proteome</keyword>
<dbReference type="InterPro" id="IPR027417">
    <property type="entry name" value="P-loop_NTPase"/>
</dbReference>
<dbReference type="PANTHER" id="PTHR34985:SF1">
    <property type="entry name" value="SLR0554 PROTEIN"/>
    <property type="match status" value="1"/>
</dbReference>
<evidence type="ECO:0000313" key="3">
    <source>
        <dbReference type="Proteomes" id="UP000297714"/>
    </source>
</evidence>
<gene>
    <name evidence="2" type="ORF">CAGA_23830</name>
</gene>
<sequence length="806" mass="90716">MLQYDRQITISTGNSRNATRWPAQTLYLSDLYDKLRTPLRGTETLDVYLKMSKAQQDSLKDVGGFVGGIVHGGGRRKGNAIDGRDILTLDLDHIPAGGTNDVLRRVDGLGCGYAVYSTRKHSPDAPRLRIILPLDRTVTADEYEPIARMTANLIGIGMCDPSTFEASRLMYWPSCCCDSQYVFTYGDKPFLSADGMLALYPDWHDINAWPQVPGVQDTHKRLAAKQGDPTQKSGVVGAFCRTYNIYDVMEKFLPGIYEPVDNSSERYTYTGGSTTGGAIVYDNGTFLYSHHATDPAGGKLCNAFDLVRYHLFSDKDDDAKPDTPTNRLPSYTAMCELAVADAAVAALLNKERYENATKDFTNDSASAENETPEDWMKLLQVSPQTGVPAKTTDNILIILENDPLLKGRIQYDEFAKRGIVADTLPWDLSHPGRRTWNDNDDKGARWYMEKIYGITGKDKVTDALGLCGNNHSFNEVKDYLNSLQWDGVPRLDRLFIDYLGAADTEYVRAVTRKSFTAAVARALNPGCKYDTMPILTGPQGIGKSTLLNKMGRKWFTDGLKTFEGKEACELIQGVWIVEIGELEAFNKSEVGRIKQFLSQRVDRFRAAYGRHVQECPRCCVFFGTSNNGEYLRDPTGGRRFWPVDLAITQPTKSVFKDLDNELDQLWAEAVTRWKLGEPLYLSGELEKAAKEEQESHREHSTREGIIIDFLEQKVPEDWDSWDLQRRLMFWNGGEKNPELKLVERRKVCALEIWCEALGNDIRAIKNSDSAEINAIIAMRKDWKRMKSPGKFGYCKAQRGFEKVATN</sequence>
<feature type="domain" description="Virulence-associated protein E-like" evidence="1">
    <location>
        <begin position="480"/>
        <end position="697"/>
    </location>
</feature>
<evidence type="ECO:0000259" key="1">
    <source>
        <dbReference type="Pfam" id="PF05272"/>
    </source>
</evidence>
<dbReference type="OrthoDB" id="9763644at2"/>
<proteinExistence type="predicted"/>
<accession>A0A4Z0YEW4</accession>
<dbReference type="Pfam" id="PF05272">
    <property type="entry name" value="VapE-like_dom"/>
    <property type="match status" value="1"/>
</dbReference>
<comment type="caution">
    <text evidence="2">The sequence shown here is derived from an EMBL/GenBank/DDBJ whole genome shotgun (WGS) entry which is preliminary data.</text>
</comment>
<evidence type="ECO:0000313" key="2">
    <source>
        <dbReference type="EMBL" id="TGJ75502.1"/>
    </source>
</evidence>
<reference evidence="2 3" key="1">
    <citation type="submission" date="2019-04" db="EMBL/GenBank/DDBJ databases">
        <authorList>
            <person name="Poehlein A."/>
            <person name="Bengelsdorf F.R."/>
            <person name="Duerre P."/>
            <person name="Daniel R."/>
        </authorList>
    </citation>
    <scope>NUCLEOTIDE SEQUENCE [LARGE SCALE GENOMIC DNA]</scope>
    <source>
        <strain evidence="2 3">BS-1</strain>
    </source>
</reference>
<protein>
    <submittedName>
        <fullName evidence="2">Virulence-associated protein E</fullName>
    </submittedName>
</protein>
<dbReference type="Proteomes" id="UP000297714">
    <property type="component" value="Unassembled WGS sequence"/>
</dbReference>
<dbReference type="AlphaFoldDB" id="A0A4Z0YEW4"/>
<dbReference type="EMBL" id="SRMQ01000016">
    <property type="protein sequence ID" value="TGJ75502.1"/>
    <property type="molecule type" value="Genomic_DNA"/>
</dbReference>